<dbReference type="GO" id="GO:0016491">
    <property type="term" value="F:oxidoreductase activity"/>
    <property type="evidence" value="ECO:0007669"/>
    <property type="project" value="InterPro"/>
</dbReference>
<dbReference type="InterPro" id="IPR036921">
    <property type="entry name" value="PurM-like_N_sf"/>
</dbReference>
<dbReference type="GO" id="GO:0005737">
    <property type="term" value="C:cytoplasm"/>
    <property type="evidence" value="ECO:0007669"/>
    <property type="project" value="TreeGrafter"/>
</dbReference>
<evidence type="ECO:0000313" key="10">
    <source>
        <dbReference type="Proteomes" id="UP000202922"/>
    </source>
</evidence>
<evidence type="ECO:0000256" key="1">
    <source>
        <dbReference type="ARBA" id="ARBA00022679"/>
    </source>
</evidence>
<dbReference type="InterPro" id="IPR017584">
    <property type="entry name" value="Pyridine_nucleo_diS_OxRdtase_N"/>
</dbReference>
<reference evidence="10" key="1">
    <citation type="submission" date="2017-05" db="EMBL/GenBank/DDBJ databases">
        <authorList>
            <person name="Rodrigo-Torres L."/>
            <person name="Arahal R. D."/>
            <person name="Lucena T."/>
        </authorList>
    </citation>
    <scope>NUCLEOTIDE SEQUENCE [LARGE SCALE GENOMIC DNA]</scope>
    <source>
        <strain evidence="10">CECT 8621</strain>
    </source>
</reference>
<keyword evidence="2" id="KW-0547">Nucleotide-binding</keyword>
<dbReference type="PANTHER" id="PTHR10256:SF0">
    <property type="entry name" value="INACTIVE SELENIDE, WATER DIKINASE-LIKE PROTEIN-RELATED"/>
    <property type="match status" value="1"/>
</dbReference>
<dbReference type="NCBIfam" id="TIGR03169">
    <property type="entry name" value="Nterm_to_SelD"/>
    <property type="match status" value="1"/>
</dbReference>
<dbReference type="CDD" id="cd02195">
    <property type="entry name" value="SelD"/>
    <property type="match status" value="1"/>
</dbReference>
<dbReference type="Gene3D" id="3.50.50.100">
    <property type="match status" value="1"/>
</dbReference>
<keyword evidence="4" id="KW-0067">ATP-binding</keyword>
<dbReference type="Pfam" id="PF02769">
    <property type="entry name" value="AIRS_C"/>
    <property type="match status" value="1"/>
</dbReference>
<dbReference type="Pfam" id="PF07992">
    <property type="entry name" value="Pyr_redox_2"/>
    <property type="match status" value="1"/>
</dbReference>
<dbReference type="InterPro" id="IPR023753">
    <property type="entry name" value="FAD/NAD-binding_dom"/>
</dbReference>
<dbReference type="GO" id="GO:0016260">
    <property type="term" value="P:selenocysteine biosynthetic process"/>
    <property type="evidence" value="ECO:0007669"/>
    <property type="project" value="TreeGrafter"/>
</dbReference>
<dbReference type="RefSeq" id="WP_093967789.1">
    <property type="nucleotide sequence ID" value="NZ_FXYE01000002.1"/>
</dbReference>
<dbReference type="PANTHER" id="PTHR10256">
    <property type="entry name" value="SELENIDE, WATER DIKINASE"/>
    <property type="match status" value="1"/>
</dbReference>
<name>A0A238KQ07_9RHOB</name>
<keyword evidence="10" id="KW-1185">Reference proteome</keyword>
<evidence type="ECO:0000259" key="7">
    <source>
        <dbReference type="Pfam" id="PF02769"/>
    </source>
</evidence>
<accession>A0A238KQ07</accession>
<dbReference type="EC" id="2.7.9.3" evidence="9"/>
<dbReference type="SUPFAM" id="SSF55326">
    <property type="entry name" value="PurM N-terminal domain-like"/>
    <property type="match status" value="1"/>
</dbReference>
<dbReference type="InterPro" id="IPR010918">
    <property type="entry name" value="PurM-like_C_dom"/>
</dbReference>
<dbReference type="AlphaFoldDB" id="A0A238KQ07"/>
<dbReference type="InterPro" id="IPR036676">
    <property type="entry name" value="PurM-like_C_sf"/>
</dbReference>
<dbReference type="GO" id="GO:0004756">
    <property type="term" value="F:selenide, water dikinase activity"/>
    <property type="evidence" value="ECO:0007669"/>
    <property type="project" value="UniProtKB-EC"/>
</dbReference>
<dbReference type="OrthoDB" id="9767928at2"/>
<dbReference type="InterPro" id="IPR036188">
    <property type="entry name" value="FAD/NAD-bd_sf"/>
</dbReference>
<dbReference type="SUPFAM" id="SSF51905">
    <property type="entry name" value="FAD/NAD(P)-binding domain"/>
    <property type="match status" value="2"/>
</dbReference>
<feature type="domain" description="PurM-like N-terminal" evidence="6">
    <location>
        <begin position="433"/>
        <end position="541"/>
    </location>
</feature>
<dbReference type="Gene3D" id="3.30.1330.10">
    <property type="entry name" value="PurM-like, N-terminal domain"/>
    <property type="match status" value="1"/>
</dbReference>
<dbReference type="GO" id="GO:0005524">
    <property type="term" value="F:ATP binding"/>
    <property type="evidence" value="ECO:0007669"/>
    <property type="project" value="UniProtKB-KW"/>
</dbReference>
<dbReference type="InterPro" id="IPR004536">
    <property type="entry name" value="SPS/SelD"/>
</dbReference>
<feature type="domain" description="FAD/NAD(P)-binding" evidence="8">
    <location>
        <begin position="10"/>
        <end position="302"/>
    </location>
</feature>
<evidence type="ECO:0000259" key="6">
    <source>
        <dbReference type="Pfam" id="PF00586"/>
    </source>
</evidence>
<keyword evidence="1 9" id="KW-0808">Transferase</keyword>
<evidence type="ECO:0000256" key="5">
    <source>
        <dbReference type="ARBA" id="ARBA00023266"/>
    </source>
</evidence>
<keyword evidence="3 9" id="KW-0418">Kinase</keyword>
<sequence length="728" mass="75867">MQAPLPLTRDLVLIGGGHTHALVLRMWGMNPLPGTRLTLINPGPTAPYSGMLPGFVAGHYQREALDIDLVKLARFAGARIVFGRVDGIDREARLINVTGRAPIFYDVASVDIGITSDLPALEGFTAHAVPAKPLGAFATRWDGFVQSAPTSPRVAVIGAGVAGVELSLAAQHRMEQAGLNGHVVLLEAGEAALRDIGDGARRALLAQLEQKRVELRVNAKIARVTNNGVTLETDEDIAAGFVIGAAGALPQAWLGDTGLQLSDGFIDVGPTLQSLNDPAIFAVGDCAHLTHAPRPKAGVFAVREAPVLVHNLRAALSGGRLQPYHPQKDYLKLISTGHKRAVADKLGLRLEGDWLWRWKNQIDQKFMGKFRELPVMTSVPEVPTRAALGLAEMLQGAKPPCGGCAAKPGAHVLSDGLAGLQQPMRSDVLQGAGDDAAVLRHGDGVQVITADHFRAFFDDPYLMARIAAVHALGDIWAMGAQPQAALATLILPRMRDRMQEQTLREIMAAASEVFREAGADLVGGHTSVGPELTVGFTVTGLHSGAPVGLSGAKPGDVLLLTKPIGSGTIFAAEMQGQARGEDVAAALGVMAGPLGTASGILAPVAHAMTDVTGYGLAGHLLTILRASGVSADLSLAQVPFMQGALELAQSGIRSTLYPDNAVMQAQMAGFDEGDPRCALLLDPQTAGGLLAAVPPEHVDATLAELSAKGVTAVRIGVLGEGPPLIGLG</sequence>
<evidence type="ECO:0000256" key="4">
    <source>
        <dbReference type="ARBA" id="ARBA00022840"/>
    </source>
</evidence>
<dbReference type="EMBL" id="FXYE01000002">
    <property type="protein sequence ID" value="SMX44944.1"/>
    <property type="molecule type" value="Genomic_DNA"/>
</dbReference>
<evidence type="ECO:0000256" key="3">
    <source>
        <dbReference type="ARBA" id="ARBA00022777"/>
    </source>
</evidence>
<gene>
    <name evidence="9" type="primary">selD</name>
    <name evidence="9" type="ORF">COL8621_02676</name>
</gene>
<dbReference type="Gene3D" id="3.90.650.10">
    <property type="entry name" value="PurM-like C-terminal domain"/>
    <property type="match status" value="1"/>
</dbReference>
<feature type="domain" description="PurM-like C-terminal" evidence="7">
    <location>
        <begin position="553"/>
        <end position="722"/>
    </location>
</feature>
<dbReference type="SUPFAM" id="SSF56042">
    <property type="entry name" value="PurM C-terminal domain-like"/>
    <property type="match status" value="1"/>
</dbReference>
<dbReference type="Pfam" id="PF00586">
    <property type="entry name" value="AIRS"/>
    <property type="match status" value="1"/>
</dbReference>
<keyword evidence="5" id="KW-0711">Selenium</keyword>
<dbReference type="Proteomes" id="UP000202922">
    <property type="component" value="Unassembled WGS sequence"/>
</dbReference>
<dbReference type="NCBIfam" id="TIGR00476">
    <property type="entry name" value="selD"/>
    <property type="match status" value="1"/>
</dbReference>
<evidence type="ECO:0000256" key="2">
    <source>
        <dbReference type="ARBA" id="ARBA00022741"/>
    </source>
</evidence>
<evidence type="ECO:0000313" key="9">
    <source>
        <dbReference type="EMBL" id="SMX44944.1"/>
    </source>
</evidence>
<proteinExistence type="predicted"/>
<dbReference type="InterPro" id="IPR016188">
    <property type="entry name" value="PurM-like_N"/>
</dbReference>
<evidence type="ECO:0000259" key="8">
    <source>
        <dbReference type="Pfam" id="PF07992"/>
    </source>
</evidence>
<organism evidence="9 10">
    <name type="scientific">Actibacterium lipolyticum</name>
    <dbReference type="NCBI Taxonomy" id="1524263"/>
    <lineage>
        <taxon>Bacteria</taxon>
        <taxon>Pseudomonadati</taxon>
        <taxon>Pseudomonadota</taxon>
        <taxon>Alphaproteobacteria</taxon>
        <taxon>Rhodobacterales</taxon>
        <taxon>Roseobacteraceae</taxon>
        <taxon>Actibacterium</taxon>
    </lineage>
</organism>
<protein>
    <submittedName>
        <fullName evidence="9">Selenide, water dikinase</fullName>
        <ecNumber evidence="9">2.7.9.3</ecNumber>
    </submittedName>
</protein>